<dbReference type="RefSeq" id="WP_129521433.1">
    <property type="nucleotide sequence ID" value="NZ_SDPN01000026.1"/>
</dbReference>
<dbReference type="SUPFAM" id="SSF53850">
    <property type="entry name" value="Periplasmic binding protein-like II"/>
    <property type="match status" value="1"/>
</dbReference>
<sequence length="463" mass="49194">MRTASKRSLATLAGMLTLSIGITGCSGGGTGAPATTAPEVDLEAAVTITVGDLPPTSEAEKRAFFEGQVEAFMAENPNITVEAVEDKWDPQTFQAQLAAGNLPHVLTVAFTEANALAARGQVAELSQAIDLAGLGEQLNPDLLDLVSDDDGGIYAVPTAAQALGLVYNRDLFEQAGLDPDAPPQTWDEVRDAAQQITETTGAAGYATMTTENQGGWMLSAGIYSHGGTVENAKGTEATFNDDPAAEYLELLQAMRWDDNSMGSNFLYNAGALVQDFSAGKIGMFIGFSGLYRPAVIRNQMPADNFGMAAMPIGADAEPASLTGGQIQVVSPDATPEEQVAAVKWIDYFYLKKFTDEALAAEQAEAAAASGQAVTVPERPAISQDAYDQYFEWIQPYVNVPLENFSTYIDAFGEQNLLPEPAVKAQEVYAELDVVLQKILTEEDADVVKVLGEAETAVNRLLGR</sequence>
<dbReference type="Proteomes" id="UP000293865">
    <property type="component" value="Unassembled WGS sequence"/>
</dbReference>
<reference evidence="1 2" key="1">
    <citation type="submission" date="2019-01" db="EMBL/GenBank/DDBJ databases">
        <title>Agromyces.</title>
        <authorList>
            <person name="Li J."/>
        </authorList>
    </citation>
    <scope>NUCLEOTIDE SEQUENCE [LARGE SCALE GENOMIC DNA]</scope>
    <source>
        <strain evidence="1 2">DSM 15934</strain>
    </source>
</reference>
<keyword evidence="2" id="KW-1185">Reference proteome</keyword>
<evidence type="ECO:0000313" key="1">
    <source>
        <dbReference type="EMBL" id="RXZ68643.1"/>
    </source>
</evidence>
<comment type="caution">
    <text evidence="1">The sequence shown here is derived from an EMBL/GenBank/DDBJ whole genome shotgun (WGS) entry which is preliminary data.</text>
</comment>
<dbReference type="InterPro" id="IPR050490">
    <property type="entry name" value="Bact_solute-bd_prot1"/>
</dbReference>
<dbReference type="OrthoDB" id="2644341at2"/>
<dbReference type="InterPro" id="IPR006059">
    <property type="entry name" value="SBP"/>
</dbReference>
<dbReference type="Pfam" id="PF01547">
    <property type="entry name" value="SBP_bac_1"/>
    <property type="match status" value="1"/>
</dbReference>
<dbReference type="EMBL" id="SDPN01000026">
    <property type="protein sequence ID" value="RXZ68643.1"/>
    <property type="molecule type" value="Genomic_DNA"/>
</dbReference>
<dbReference type="PANTHER" id="PTHR43649:SF16">
    <property type="entry name" value="SUGAR-BINDING LIPOPROTEIN"/>
    <property type="match status" value="1"/>
</dbReference>
<evidence type="ECO:0000313" key="2">
    <source>
        <dbReference type="Proteomes" id="UP000293865"/>
    </source>
</evidence>
<protein>
    <submittedName>
        <fullName evidence="1">Extracellular solute-binding protein</fullName>
    </submittedName>
</protein>
<name>A0A4Q2KXJ3_9MICO</name>
<dbReference type="Gene3D" id="3.40.190.10">
    <property type="entry name" value="Periplasmic binding protein-like II"/>
    <property type="match status" value="1"/>
</dbReference>
<proteinExistence type="predicted"/>
<gene>
    <name evidence="1" type="ORF">ESP51_13580</name>
</gene>
<dbReference type="AlphaFoldDB" id="A0A4Q2KXJ3"/>
<dbReference type="PROSITE" id="PS51257">
    <property type="entry name" value="PROKAR_LIPOPROTEIN"/>
    <property type="match status" value="1"/>
</dbReference>
<dbReference type="PANTHER" id="PTHR43649">
    <property type="entry name" value="ARABINOSE-BINDING PROTEIN-RELATED"/>
    <property type="match status" value="1"/>
</dbReference>
<accession>A0A4Q2KXJ3</accession>
<organism evidence="1 2">
    <name type="scientific">Agromyces albus</name>
    <dbReference type="NCBI Taxonomy" id="205332"/>
    <lineage>
        <taxon>Bacteria</taxon>
        <taxon>Bacillati</taxon>
        <taxon>Actinomycetota</taxon>
        <taxon>Actinomycetes</taxon>
        <taxon>Micrococcales</taxon>
        <taxon>Microbacteriaceae</taxon>
        <taxon>Agromyces</taxon>
    </lineage>
</organism>